<gene>
    <name evidence="2" type="ORF">NA56DRAFT_755733</name>
</gene>
<protein>
    <recommendedName>
        <fullName evidence="1">2EXR domain-containing protein</fullName>
    </recommendedName>
</protein>
<dbReference type="OrthoDB" id="3557569at2759"/>
<reference evidence="2 3" key="1">
    <citation type="submission" date="2016-05" db="EMBL/GenBank/DDBJ databases">
        <title>A degradative enzymes factory behind the ericoid mycorrhizal symbiosis.</title>
        <authorList>
            <consortium name="DOE Joint Genome Institute"/>
            <person name="Martino E."/>
            <person name="Morin E."/>
            <person name="Grelet G."/>
            <person name="Kuo A."/>
            <person name="Kohler A."/>
            <person name="Daghino S."/>
            <person name="Barry K."/>
            <person name="Choi C."/>
            <person name="Cichocki N."/>
            <person name="Clum A."/>
            <person name="Copeland A."/>
            <person name="Hainaut M."/>
            <person name="Haridas S."/>
            <person name="Labutti K."/>
            <person name="Lindquist E."/>
            <person name="Lipzen A."/>
            <person name="Khouja H.-R."/>
            <person name="Murat C."/>
            <person name="Ohm R."/>
            <person name="Olson A."/>
            <person name="Spatafora J."/>
            <person name="Veneault-Fourrey C."/>
            <person name="Henrissat B."/>
            <person name="Grigoriev I."/>
            <person name="Martin F."/>
            <person name="Perotto S."/>
        </authorList>
    </citation>
    <scope>NUCLEOTIDE SEQUENCE [LARGE SCALE GENOMIC DNA]</scope>
    <source>
        <strain evidence="2 3">UAMH 7357</strain>
    </source>
</reference>
<evidence type="ECO:0000313" key="3">
    <source>
        <dbReference type="Proteomes" id="UP000235672"/>
    </source>
</evidence>
<dbReference type="AlphaFoldDB" id="A0A2J6PH96"/>
<organism evidence="2 3">
    <name type="scientific">Hyaloscypha hepaticicola</name>
    <dbReference type="NCBI Taxonomy" id="2082293"/>
    <lineage>
        <taxon>Eukaryota</taxon>
        <taxon>Fungi</taxon>
        <taxon>Dikarya</taxon>
        <taxon>Ascomycota</taxon>
        <taxon>Pezizomycotina</taxon>
        <taxon>Leotiomycetes</taxon>
        <taxon>Helotiales</taxon>
        <taxon>Hyaloscyphaceae</taxon>
        <taxon>Hyaloscypha</taxon>
    </lineage>
</organism>
<keyword evidence="3" id="KW-1185">Reference proteome</keyword>
<name>A0A2J6PH96_9HELO</name>
<dbReference type="Proteomes" id="UP000235672">
    <property type="component" value="Unassembled WGS sequence"/>
</dbReference>
<evidence type="ECO:0000313" key="2">
    <source>
        <dbReference type="EMBL" id="PMD13425.1"/>
    </source>
</evidence>
<dbReference type="Pfam" id="PF20150">
    <property type="entry name" value="2EXR"/>
    <property type="match status" value="1"/>
</dbReference>
<dbReference type="InterPro" id="IPR045518">
    <property type="entry name" value="2EXR"/>
</dbReference>
<sequence length="323" mass="37229">MAHSERLFTLFPNLPVEIRLIIWEHALPGPRVVNLRQRKLKKTIGEWETETGRPWPPTKEGLEEEDADDEADYFLIWVGDTLRDPLRDNEYDEDAYKAANLVALVSDCPPPEVLSVCREAFEVVSKWYQKVFSTLGSVPTTWICFELDTLYLRNYLLDSGFMLQDIENLCRVKNLAIMKPQDGQRPDWGLNIMEYSKTLGGLETLYLVLKDYQEIADDAKSLSITDPIDLSEIMAAYESFTRRPLDYGEVLEPQFLDLLKDWEGVADVPFLRSLEDSLERDIKGGALPWKISKIEEKGIFSTRLVKAMESMRSHCTMNLEAFF</sequence>
<evidence type="ECO:0000259" key="1">
    <source>
        <dbReference type="Pfam" id="PF20150"/>
    </source>
</evidence>
<proteinExistence type="predicted"/>
<accession>A0A2J6PH96</accession>
<feature type="domain" description="2EXR" evidence="1">
    <location>
        <begin position="8"/>
        <end position="150"/>
    </location>
</feature>
<dbReference type="PANTHER" id="PTHR35910:SF6">
    <property type="entry name" value="2EXR DOMAIN-CONTAINING PROTEIN"/>
    <property type="match status" value="1"/>
</dbReference>
<dbReference type="EMBL" id="KZ613531">
    <property type="protein sequence ID" value="PMD13425.1"/>
    <property type="molecule type" value="Genomic_DNA"/>
</dbReference>
<dbReference type="PANTHER" id="PTHR35910">
    <property type="entry name" value="2EXR DOMAIN-CONTAINING PROTEIN"/>
    <property type="match status" value="1"/>
</dbReference>